<dbReference type="PROSITE" id="PS00018">
    <property type="entry name" value="EF_HAND_1"/>
    <property type="match status" value="1"/>
</dbReference>
<dbReference type="InterPro" id="IPR024607">
    <property type="entry name" value="Sulfatase_CS"/>
</dbReference>
<dbReference type="SUPFAM" id="SSF47473">
    <property type="entry name" value="EF-hand"/>
    <property type="match status" value="1"/>
</dbReference>
<reference evidence="8 9" key="1">
    <citation type="submission" date="2019-07" db="EMBL/GenBank/DDBJ databases">
        <title>Whole genome shotgun sequence of Brevifollis gellanilyticus NBRC 108608.</title>
        <authorList>
            <person name="Hosoyama A."/>
            <person name="Uohara A."/>
            <person name="Ohji S."/>
            <person name="Ichikawa N."/>
        </authorList>
    </citation>
    <scope>NUCLEOTIDE SEQUENCE [LARGE SCALE GENOMIC DNA]</scope>
    <source>
        <strain evidence="8 9">NBRC 108608</strain>
    </source>
</reference>
<dbReference type="CDD" id="cd00051">
    <property type="entry name" value="EFh"/>
    <property type="match status" value="1"/>
</dbReference>
<sequence>MRHVLVALLFAASSFAAKPNIILILADDLGAKELSCYGNTLHKTPNLDKMAAEGVRFETHFSMPLCTPTRVCLMTGQYGFHNGFLGMGDKAFTPQKQSPKAEMGNHFTHADLMKSAGYATAQAGKWQLSGTLPTLVRDCGFDEYRMWAYDHNLPAGITHPAHEKGGNAPRYWHPSIVENGQYLPTKAEDYGPDLFNDFVIDFARKHKTEPFFIYYTSVLTHSPHLETPDPANPGKRWPATFKSNLEYLDHLMGKLLTSLKTEGLDDNTLVIFIGDNGTGGDGKATLTELGARTPCIIRGPGLGVKAGVVSKAVADLTDMMPTLAEFSGATLPKDVPFDGHSLAPVLRGEKEKHRDWIYSHLDDGRVLRDTRWLLEIDKGGKGEKFFDCGESRNGAGYKDVTNSTDPEVKAARQKFASILAGMPEPKPHEGMAAKEMKKSKADKKTKGMVKEGEGEKPASTSTPSPASMKDRDVRFAFRDQNKDGRIDHDEFMKTASGKDPTANEARFKKMDRNQDAGVSKEEFLNEK</sequence>
<dbReference type="Gene3D" id="1.10.238.10">
    <property type="entry name" value="EF-hand"/>
    <property type="match status" value="1"/>
</dbReference>
<feature type="signal peptide" evidence="6">
    <location>
        <begin position="1"/>
        <end position="16"/>
    </location>
</feature>
<feature type="compositionally biased region" description="Basic and acidic residues" evidence="5">
    <location>
        <begin position="425"/>
        <end position="456"/>
    </location>
</feature>
<dbReference type="GO" id="GO:0005509">
    <property type="term" value="F:calcium ion binding"/>
    <property type="evidence" value="ECO:0007669"/>
    <property type="project" value="InterPro"/>
</dbReference>
<feature type="compositionally biased region" description="Low complexity" evidence="5">
    <location>
        <begin position="457"/>
        <end position="467"/>
    </location>
</feature>
<dbReference type="Proteomes" id="UP000321577">
    <property type="component" value="Unassembled WGS sequence"/>
</dbReference>
<dbReference type="GO" id="GO:0004065">
    <property type="term" value="F:arylsulfatase activity"/>
    <property type="evidence" value="ECO:0007669"/>
    <property type="project" value="TreeGrafter"/>
</dbReference>
<dbReference type="SUPFAM" id="SSF53649">
    <property type="entry name" value="Alkaline phosphatase-like"/>
    <property type="match status" value="1"/>
</dbReference>
<feature type="compositionally biased region" description="Basic and acidic residues" evidence="5">
    <location>
        <begin position="468"/>
        <end position="492"/>
    </location>
</feature>
<name>A0A512M3S5_9BACT</name>
<dbReference type="InterPro" id="IPR000917">
    <property type="entry name" value="Sulfatase_N"/>
</dbReference>
<evidence type="ECO:0000256" key="3">
    <source>
        <dbReference type="ARBA" id="ARBA00022801"/>
    </source>
</evidence>
<dbReference type="InterPro" id="IPR002048">
    <property type="entry name" value="EF_hand_dom"/>
</dbReference>
<dbReference type="RefSeq" id="WP_146848850.1">
    <property type="nucleotide sequence ID" value="NZ_BKAG01000003.1"/>
</dbReference>
<evidence type="ECO:0000313" key="9">
    <source>
        <dbReference type="Proteomes" id="UP000321577"/>
    </source>
</evidence>
<dbReference type="AlphaFoldDB" id="A0A512M3S5"/>
<dbReference type="OrthoDB" id="176674at2"/>
<evidence type="ECO:0000313" key="8">
    <source>
        <dbReference type="EMBL" id="GEP41389.1"/>
    </source>
</evidence>
<feature type="compositionally biased region" description="Basic and acidic residues" evidence="5">
    <location>
        <begin position="505"/>
        <end position="527"/>
    </location>
</feature>
<keyword evidence="9" id="KW-1185">Reference proteome</keyword>
<keyword evidence="3" id="KW-0378">Hydrolase</keyword>
<evidence type="ECO:0000256" key="6">
    <source>
        <dbReference type="SAM" id="SignalP"/>
    </source>
</evidence>
<comment type="caution">
    <text evidence="8">The sequence shown here is derived from an EMBL/GenBank/DDBJ whole genome shotgun (WGS) entry which is preliminary data.</text>
</comment>
<dbReference type="PANTHER" id="PTHR42693">
    <property type="entry name" value="ARYLSULFATASE FAMILY MEMBER"/>
    <property type="match status" value="1"/>
</dbReference>
<dbReference type="PANTHER" id="PTHR42693:SF53">
    <property type="entry name" value="ENDO-4-O-SULFATASE"/>
    <property type="match status" value="1"/>
</dbReference>
<dbReference type="PROSITE" id="PS00523">
    <property type="entry name" value="SULFATASE_1"/>
    <property type="match status" value="1"/>
</dbReference>
<evidence type="ECO:0000256" key="2">
    <source>
        <dbReference type="ARBA" id="ARBA00022723"/>
    </source>
</evidence>
<dbReference type="InterPro" id="IPR050738">
    <property type="entry name" value="Sulfatase"/>
</dbReference>
<keyword evidence="6" id="KW-0732">Signal</keyword>
<dbReference type="InterPro" id="IPR017850">
    <property type="entry name" value="Alkaline_phosphatase_core_sf"/>
</dbReference>
<feature type="domain" description="EF-hand" evidence="7">
    <location>
        <begin position="466"/>
        <end position="501"/>
    </location>
</feature>
<gene>
    <name evidence="8" type="ORF">BGE01nite_06800</name>
</gene>
<feature type="region of interest" description="Disordered" evidence="5">
    <location>
        <begin position="421"/>
        <end position="527"/>
    </location>
</feature>
<keyword evidence="2" id="KW-0479">Metal-binding</keyword>
<evidence type="ECO:0000256" key="5">
    <source>
        <dbReference type="SAM" id="MobiDB-lite"/>
    </source>
</evidence>
<comment type="similarity">
    <text evidence="1">Belongs to the sulfatase family.</text>
</comment>
<dbReference type="Gene3D" id="3.40.720.10">
    <property type="entry name" value="Alkaline Phosphatase, subunit A"/>
    <property type="match status" value="1"/>
</dbReference>
<dbReference type="EMBL" id="BKAG01000003">
    <property type="protein sequence ID" value="GEP41389.1"/>
    <property type="molecule type" value="Genomic_DNA"/>
</dbReference>
<dbReference type="PROSITE" id="PS50222">
    <property type="entry name" value="EF_HAND_2"/>
    <property type="match status" value="1"/>
</dbReference>
<accession>A0A512M3S5</accession>
<evidence type="ECO:0000256" key="4">
    <source>
        <dbReference type="ARBA" id="ARBA00022837"/>
    </source>
</evidence>
<organism evidence="8 9">
    <name type="scientific">Brevifollis gellanilyticus</name>
    <dbReference type="NCBI Taxonomy" id="748831"/>
    <lineage>
        <taxon>Bacteria</taxon>
        <taxon>Pseudomonadati</taxon>
        <taxon>Verrucomicrobiota</taxon>
        <taxon>Verrucomicrobiia</taxon>
        <taxon>Verrucomicrobiales</taxon>
        <taxon>Verrucomicrobiaceae</taxon>
    </lineage>
</organism>
<protein>
    <recommendedName>
        <fullName evidence="7">EF-hand domain-containing protein</fullName>
    </recommendedName>
</protein>
<dbReference type="Pfam" id="PF00884">
    <property type="entry name" value="Sulfatase"/>
    <property type="match status" value="1"/>
</dbReference>
<proteinExistence type="inferred from homology"/>
<feature type="chain" id="PRO_5021824839" description="EF-hand domain-containing protein" evidence="6">
    <location>
        <begin position="17"/>
        <end position="527"/>
    </location>
</feature>
<evidence type="ECO:0000256" key="1">
    <source>
        <dbReference type="ARBA" id="ARBA00008779"/>
    </source>
</evidence>
<evidence type="ECO:0000259" key="7">
    <source>
        <dbReference type="PROSITE" id="PS50222"/>
    </source>
</evidence>
<dbReference type="InterPro" id="IPR018247">
    <property type="entry name" value="EF_Hand_1_Ca_BS"/>
</dbReference>
<keyword evidence="4" id="KW-0106">Calcium</keyword>
<dbReference type="InterPro" id="IPR011992">
    <property type="entry name" value="EF-hand-dom_pair"/>
</dbReference>